<dbReference type="SMART" id="SM00382">
    <property type="entry name" value="AAA"/>
    <property type="match status" value="1"/>
</dbReference>
<dbReference type="EMBL" id="LN650648">
    <property type="protein sequence ID" value="CEI74271.1"/>
    <property type="molecule type" value="Genomic_DNA"/>
</dbReference>
<evidence type="ECO:0000256" key="2">
    <source>
        <dbReference type="ARBA" id="ARBA00022741"/>
    </source>
</evidence>
<dbReference type="InterPro" id="IPR027417">
    <property type="entry name" value="P-loop_NTPase"/>
</dbReference>
<reference evidence="5 6" key="1">
    <citation type="submission" date="2014-09" db="EMBL/GenBank/DDBJ databases">
        <authorList>
            <person name="Hornung B.V."/>
        </authorList>
    </citation>
    <scope>NUCLEOTIDE SEQUENCE [LARGE SCALE GENOMIC DNA]</scope>
    <source>
        <strain evidence="5 6">FRIFI</strain>
    </source>
</reference>
<sequence length="222" mass="25681">MDIKIKNLYKKYDDKVIFKDFNIIFKENRVNTILGKSGCGKTTLLKIISNIVEKDSGKIEGINTNSISYIFQEDRLVEWLTVKENLKLILKNDYKKGELDKICKKYLNLVGVQDFENYYPQSLSGGIRQRVNIARAFAKPSKLIIMDEPFKSIDIKNKNDIMKAFKNVLREETRTVLFVTHDIDEALYFTGKIYILGGDPLIIKATFNSNQIEDKKQIINLI</sequence>
<dbReference type="SUPFAM" id="SSF52540">
    <property type="entry name" value="P-loop containing nucleoside triphosphate hydrolases"/>
    <property type="match status" value="1"/>
</dbReference>
<evidence type="ECO:0000259" key="4">
    <source>
        <dbReference type="PROSITE" id="PS50893"/>
    </source>
</evidence>
<dbReference type="PANTHER" id="PTHR42781:SF8">
    <property type="entry name" value="BICARBONATE TRANSPORT ATP-BINDING PROTEIN CMPC"/>
    <property type="match status" value="1"/>
</dbReference>
<dbReference type="InterPro" id="IPR003593">
    <property type="entry name" value="AAA+_ATPase"/>
</dbReference>
<dbReference type="Proteomes" id="UP000245695">
    <property type="component" value="Chromosome 1"/>
</dbReference>
<name>A0A2P2BV80_9FIRM</name>
<dbReference type="InterPro" id="IPR050093">
    <property type="entry name" value="ABC_SmlMolc_Importer"/>
</dbReference>
<evidence type="ECO:0000256" key="1">
    <source>
        <dbReference type="ARBA" id="ARBA00022448"/>
    </source>
</evidence>
<dbReference type="InterPro" id="IPR003439">
    <property type="entry name" value="ABC_transporter-like_ATP-bd"/>
</dbReference>
<protein>
    <submittedName>
        <fullName evidence="5">Aliphatic sulfonates import ATP-binding protein SsuB</fullName>
    </submittedName>
</protein>
<evidence type="ECO:0000256" key="3">
    <source>
        <dbReference type="ARBA" id="ARBA00022840"/>
    </source>
</evidence>
<dbReference type="AlphaFoldDB" id="A0A2P2BV80"/>
<dbReference type="PANTHER" id="PTHR42781">
    <property type="entry name" value="SPERMIDINE/PUTRESCINE IMPORT ATP-BINDING PROTEIN POTA"/>
    <property type="match status" value="1"/>
</dbReference>
<dbReference type="PROSITE" id="PS50893">
    <property type="entry name" value="ABC_TRANSPORTER_2"/>
    <property type="match status" value="1"/>
</dbReference>
<dbReference type="GO" id="GO:0005524">
    <property type="term" value="F:ATP binding"/>
    <property type="evidence" value="ECO:0007669"/>
    <property type="project" value="UniProtKB-KW"/>
</dbReference>
<keyword evidence="3 5" id="KW-0067">ATP-binding</keyword>
<gene>
    <name evidence="5" type="ORF">FRIFI_2754</name>
</gene>
<dbReference type="RefSeq" id="WP_166506144.1">
    <property type="nucleotide sequence ID" value="NZ_JAKNTL010000002.1"/>
</dbReference>
<dbReference type="KEGG" id="rhom:FRIFI_2754"/>
<keyword evidence="6" id="KW-1185">Reference proteome</keyword>
<dbReference type="Pfam" id="PF00005">
    <property type="entry name" value="ABC_tran"/>
    <property type="match status" value="1"/>
</dbReference>
<dbReference type="GO" id="GO:0016887">
    <property type="term" value="F:ATP hydrolysis activity"/>
    <property type="evidence" value="ECO:0007669"/>
    <property type="project" value="InterPro"/>
</dbReference>
<evidence type="ECO:0000313" key="5">
    <source>
        <dbReference type="EMBL" id="CEI74271.1"/>
    </source>
</evidence>
<dbReference type="PROSITE" id="PS50890">
    <property type="entry name" value="PUA"/>
    <property type="match status" value="1"/>
</dbReference>
<keyword evidence="2" id="KW-0547">Nucleotide-binding</keyword>
<proteinExistence type="predicted"/>
<accession>A0A2P2BV80</accession>
<organism evidence="5 6">
    <name type="scientific">Romboutsia hominis</name>
    <dbReference type="NCBI Taxonomy" id="1507512"/>
    <lineage>
        <taxon>Bacteria</taxon>
        <taxon>Bacillati</taxon>
        <taxon>Bacillota</taxon>
        <taxon>Clostridia</taxon>
        <taxon>Peptostreptococcales</taxon>
        <taxon>Peptostreptococcaceae</taxon>
        <taxon>Romboutsia</taxon>
    </lineage>
</organism>
<dbReference type="Gene3D" id="3.40.50.300">
    <property type="entry name" value="P-loop containing nucleotide triphosphate hydrolases"/>
    <property type="match status" value="1"/>
</dbReference>
<evidence type="ECO:0000313" key="6">
    <source>
        <dbReference type="Proteomes" id="UP000245695"/>
    </source>
</evidence>
<feature type="domain" description="ABC transporter" evidence="4">
    <location>
        <begin position="3"/>
        <end position="221"/>
    </location>
</feature>
<keyword evidence="1" id="KW-0813">Transport</keyword>